<dbReference type="Gene3D" id="2.60.120.10">
    <property type="entry name" value="Jelly Rolls"/>
    <property type="match status" value="1"/>
</dbReference>
<evidence type="ECO:0000313" key="2">
    <source>
        <dbReference type="EMBL" id="MBP3193079.1"/>
    </source>
</evidence>
<dbReference type="InterPro" id="IPR000595">
    <property type="entry name" value="cNMP-bd_dom"/>
</dbReference>
<evidence type="ECO:0000259" key="1">
    <source>
        <dbReference type="PROSITE" id="PS50042"/>
    </source>
</evidence>
<gene>
    <name evidence="2" type="ORF">NATSA_10430</name>
</gene>
<proteinExistence type="predicted"/>
<dbReference type="CDD" id="cd00038">
    <property type="entry name" value="CAP_ED"/>
    <property type="match status" value="1"/>
</dbReference>
<dbReference type="InterPro" id="IPR018490">
    <property type="entry name" value="cNMP-bd_dom_sf"/>
</dbReference>
<name>A0A8J7RSQ1_9BACT</name>
<reference evidence="2" key="1">
    <citation type="submission" date="2021-02" db="EMBL/GenBank/DDBJ databases">
        <title>Natronogracilivirga saccharolytica gen. nov. sp. nov. a new anaerobic, haloalkiliphilic carbohydrate-fermenting bacterium from soda lake and proposing of Cyclonatronumiaceae fam. nov. in the phylum Balneolaeota.</title>
        <authorList>
            <person name="Zhilina T.N."/>
            <person name="Sorokin D.Y."/>
            <person name="Zavarzina D.G."/>
            <person name="Toshchakov S.V."/>
            <person name="Kublanov I.V."/>
        </authorList>
    </citation>
    <scope>NUCLEOTIDE SEQUENCE</scope>
    <source>
        <strain evidence="2">Z-1702</strain>
    </source>
</reference>
<dbReference type="EMBL" id="JAFIDN010000008">
    <property type="protein sequence ID" value="MBP3193079.1"/>
    <property type="molecule type" value="Genomic_DNA"/>
</dbReference>
<dbReference type="InterPro" id="IPR014710">
    <property type="entry name" value="RmlC-like_jellyroll"/>
</dbReference>
<dbReference type="SMART" id="SM00100">
    <property type="entry name" value="cNMP"/>
    <property type="match status" value="1"/>
</dbReference>
<dbReference type="AlphaFoldDB" id="A0A8J7RSQ1"/>
<sequence length="183" mass="21309">MKPKFLKRIKSQSEVIFQSPFLKRLSHLERYELLQLSHRRRYKAGEFVYHQGDPGTGLYLIEQGSVELLFKQSQDSEVIPLTVLHSPESFGTFSVDYQIRRKASARCTNDCILYGFFISDYQTLSKRHPRIALKLLETLNVVSVQQFDLAYSRLGRDSEPESYAMLFETYDIPSEESVDEKVQ</sequence>
<protein>
    <submittedName>
        <fullName evidence="2">Cyclic nucleotide-binding domain-containing protein</fullName>
    </submittedName>
</protein>
<dbReference type="GO" id="GO:0005829">
    <property type="term" value="C:cytosol"/>
    <property type="evidence" value="ECO:0007669"/>
    <property type="project" value="TreeGrafter"/>
</dbReference>
<dbReference type="RefSeq" id="WP_210512378.1">
    <property type="nucleotide sequence ID" value="NZ_JAFIDN010000008.1"/>
</dbReference>
<evidence type="ECO:0000313" key="3">
    <source>
        <dbReference type="Proteomes" id="UP000673975"/>
    </source>
</evidence>
<organism evidence="2 3">
    <name type="scientific">Natronogracilivirga saccharolytica</name>
    <dbReference type="NCBI Taxonomy" id="2812953"/>
    <lineage>
        <taxon>Bacteria</taxon>
        <taxon>Pseudomonadati</taxon>
        <taxon>Balneolota</taxon>
        <taxon>Balneolia</taxon>
        <taxon>Balneolales</taxon>
        <taxon>Cyclonatronaceae</taxon>
        <taxon>Natronogracilivirga</taxon>
    </lineage>
</organism>
<dbReference type="Proteomes" id="UP000673975">
    <property type="component" value="Unassembled WGS sequence"/>
</dbReference>
<accession>A0A8J7RSQ1</accession>
<dbReference type="Pfam" id="PF00027">
    <property type="entry name" value="cNMP_binding"/>
    <property type="match status" value="1"/>
</dbReference>
<comment type="caution">
    <text evidence="2">The sequence shown here is derived from an EMBL/GenBank/DDBJ whole genome shotgun (WGS) entry which is preliminary data.</text>
</comment>
<dbReference type="InterPro" id="IPR050397">
    <property type="entry name" value="Env_Response_Regulators"/>
</dbReference>
<dbReference type="PANTHER" id="PTHR24567">
    <property type="entry name" value="CRP FAMILY TRANSCRIPTIONAL REGULATORY PROTEIN"/>
    <property type="match status" value="1"/>
</dbReference>
<dbReference type="PANTHER" id="PTHR24567:SF74">
    <property type="entry name" value="HTH-TYPE TRANSCRIPTIONAL REGULATOR ARCR"/>
    <property type="match status" value="1"/>
</dbReference>
<keyword evidence="3" id="KW-1185">Reference proteome</keyword>
<dbReference type="SUPFAM" id="SSF51206">
    <property type="entry name" value="cAMP-binding domain-like"/>
    <property type="match status" value="1"/>
</dbReference>
<feature type="domain" description="Cyclic nucleotide-binding" evidence="1">
    <location>
        <begin position="21"/>
        <end position="124"/>
    </location>
</feature>
<dbReference type="PROSITE" id="PS50042">
    <property type="entry name" value="CNMP_BINDING_3"/>
    <property type="match status" value="1"/>
</dbReference>
<dbReference type="GO" id="GO:0003700">
    <property type="term" value="F:DNA-binding transcription factor activity"/>
    <property type="evidence" value="ECO:0007669"/>
    <property type="project" value="TreeGrafter"/>
</dbReference>